<comment type="caution">
    <text evidence="2">The sequence shown here is derived from an EMBL/GenBank/DDBJ whole genome shotgun (WGS) entry which is preliminary data.</text>
</comment>
<protein>
    <submittedName>
        <fullName evidence="2">Uncharacterized protein</fullName>
    </submittedName>
</protein>
<accession>A0A9Q1JL17</accession>
<gene>
    <name evidence="2" type="ORF">Cgig2_019041</name>
</gene>
<evidence type="ECO:0000256" key="1">
    <source>
        <dbReference type="SAM" id="MobiDB-lite"/>
    </source>
</evidence>
<dbReference type="EMBL" id="JAKOGI010001146">
    <property type="protein sequence ID" value="KAJ8427429.1"/>
    <property type="molecule type" value="Genomic_DNA"/>
</dbReference>
<dbReference type="AlphaFoldDB" id="A0A9Q1JL17"/>
<keyword evidence="3" id="KW-1185">Reference proteome</keyword>
<dbReference type="Proteomes" id="UP001153076">
    <property type="component" value="Unassembled WGS sequence"/>
</dbReference>
<name>A0A9Q1JL17_9CARY</name>
<feature type="compositionally biased region" description="Basic and acidic residues" evidence="1">
    <location>
        <begin position="99"/>
        <end position="113"/>
    </location>
</feature>
<evidence type="ECO:0000313" key="3">
    <source>
        <dbReference type="Proteomes" id="UP001153076"/>
    </source>
</evidence>
<evidence type="ECO:0000313" key="2">
    <source>
        <dbReference type="EMBL" id="KAJ8427429.1"/>
    </source>
</evidence>
<reference evidence="2" key="1">
    <citation type="submission" date="2022-04" db="EMBL/GenBank/DDBJ databases">
        <title>Carnegiea gigantea Genome sequencing and assembly v2.</title>
        <authorList>
            <person name="Copetti D."/>
            <person name="Sanderson M.J."/>
            <person name="Burquez A."/>
            <person name="Wojciechowski M.F."/>
        </authorList>
    </citation>
    <scope>NUCLEOTIDE SEQUENCE</scope>
    <source>
        <strain evidence="2">SGP5-SGP5p</strain>
        <tissue evidence="2">Aerial part</tissue>
    </source>
</reference>
<sequence length="207" mass="22747">MSNLCNEDSEEDSSRLWMQFSGLFFPSTPYGMGWCVGVLSYDEWLQHVREDLRLEKENRKSVAKEVEMLTCRVPNFKGRLLKYEDISEYFEENDGSGAGDHEGGGATDDDVHNTGEHHLQSVEEAATDAAPEDQPIELLGVEGQPVQVAAIEKPDVGVLPVEVPLVEQMDETLSAVEVANVNVSPMEVAGVEKAIVEVLAVEVLDAE</sequence>
<proteinExistence type="predicted"/>
<feature type="region of interest" description="Disordered" evidence="1">
    <location>
        <begin position="92"/>
        <end position="113"/>
    </location>
</feature>
<organism evidence="2 3">
    <name type="scientific">Carnegiea gigantea</name>
    <dbReference type="NCBI Taxonomy" id="171969"/>
    <lineage>
        <taxon>Eukaryota</taxon>
        <taxon>Viridiplantae</taxon>
        <taxon>Streptophyta</taxon>
        <taxon>Embryophyta</taxon>
        <taxon>Tracheophyta</taxon>
        <taxon>Spermatophyta</taxon>
        <taxon>Magnoliopsida</taxon>
        <taxon>eudicotyledons</taxon>
        <taxon>Gunneridae</taxon>
        <taxon>Pentapetalae</taxon>
        <taxon>Caryophyllales</taxon>
        <taxon>Cactineae</taxon>
        <taxon>Cactaceae</taxon>
        <taxon>Cactoideae</taxon>
        <taxon>Echinocereeae</taxon>
        <taxon>Carnegiea</taxon>
    </lineage>
</organism>